<dbReference type="Pfam" id="PF02777">
    <property type="entry name" value="Sod_Fe_C"/>
    <property type="match status" value="1"/>
</dbReference>
<keyword evidence="3" id="KW-0479">Metal-binding</keyword>
<organism evidence="6 7">
    <name type="scientific">Candidatus Kaiserbacteria bacterium RIFCSPHIGHO2_02_FULL_49_34</name>
    <dbReference type="NCBI Taxonomy" id="1798491"/>
    <lineage>
        <taxon>Bacteria</taxon>
        <taxon>Candidatus Kaiseribacteriota</taxon>
    </lineage>
</organism>
<sequence>MTYSSKIFTLPTLTGISEEQVAVHLKLYEGYVTHTNKIATILAASRDGSAPLDAYVEAELRRRFAFEFCGMRLHEYYFEQFEHGATPLADSSRAAQLATAKYDSVDGFIAHIKAVAATRGIGWVVVTHDPVLDTLHTTFVADHELGNLAGLDIILALDLWEHAYMVDRVPAQKMEYVDAFFANLNWDVVAKRLA</sequence>
<reference evidence="6 7" key="1">
    <citation type="journal article" date="2016" name="Nat. Commun.">
        <title>Thousands of microbial genomes shed light on interconnected biogeochemical processes in an aquifer system.</title>
        <authorList>
            <person name="Anantharaman K."/>
            <person name="Brown C.T."/>
            <person name="Hug L.A."/>
            <person name="Sharon I."/>
            <person name="Castelle C.J."/>
            <person name="Probst A.J."/>
            <person name="Thomas B.C."/>
            <person name="Singh A."/>
            <person name="Wilkins M.J."/>
            <person name="Karaoz U."/>
            <person name="Brodie E.L."/>
            <person name="Williams K.H."/>
            <person name="Hubbard S.S."/>
            <person name="Banfield J.F."/>
        </authorList>
    </citation>
    <scope>NUCLEOTIDE SEQUENCE [LARGE SCALE GENOMIC DNA]</scope>
</reference>
<evidence type="ECO:0000259" key="5">
    <source>
        <dbReference type="Pfam" id="PF02777"/>
    </source>
</evidence>
<dbReference type="InterPro" id="IPR019832">
    <property type="entry name" value="Mn/Fe_SOD_C"/>
</dbReference>
<evidence type="ECO:0000256" key="1">
    <source>
        <dbReference type="ARBA" id="ARBA00008714"/>
    </source>
</evidence>
<evidence type="ECO:0000256" key="3">
    <source>
        <dbReference type="ARBA" id="ARBA00022723"/>
    </source>
</evidence>
<comment type="similarity">
    <text evidence="1">Belongs to the iron/manganese superoxide dismutase family.</text>
</comment>
<dbReference type="SUPFAM" id="SSF46609">
    <property type="entry name" value="Fe,Mn superoxide dismutase (SOD), N-terminal domain"/>
    <property type="match status" value="1"/>
</dbReference>
<dbReference type="SUPFAM" id="SSF54719">
    <property type="entry name" value="Fe,Mn superoxide dismutase (SOD), C-terminal domain"/>
    <property type="match status" value="1"/>
</dbReference>
<dbReference type="EMBL" id="MFLE01000017">
    <property type="protein sequence ID" value="OGG61530.1"/>
    <property type="molecule type" value="Genomic_DNA"/>
</dbReference>
<dbReference type="InterPro" id="IPR050265">
    <property type="entry name" value="Fe/Mn_Superoxide_Dismutase"/>
</dbReference>
<dbReference type="PANTHER" id="PTHR11404">
    <property type="entry name" value="SUPEROXIDE DISMUTASE 2"/>
    <property type="match status" value="1"/>
</dbReference>
<dbReference type="STRING" id="1798491.A3C87_02670"/>
<dbReference type="GO" id="GO:0004784">
    <property type="term" value="F:superoxide dismutase activity"/>
    <property type="evidence" value="ECO:0007669"/>
    <property type="project" value="UniProtKB-EC"/>
</dbReference>
<dbReference type="PANTHER" id="PTHR11404:SF6">
    <property type="entry name" value="SUPEROXIDE DISMUTASE [MN], MITOCHONDRIAL"/>
    <property type="match status" value="1"/>
</dbReference>
<dbReference type="GO" id="GO:0046872">
    <property type="term" value="F:metal ion binding"/>
    <property type="evidence" value="ECO:0007669"/>
    <property type="project" value="UniProtKB-KW"/>
</dbReference>
<proteinExistence type="inferred from homology"/>
<dbReference type="Gene3D" id="3.55.40.20">
    <property type="entry name" value="Iron/manganese superoxide dismutase, C-terminal domain"/>
    <property type="match status" value="1"/>
</dbReference>
<dbReference type="Proteomes" id="UP000176511">
    <property type="component" value="Unassembled WGS sequence"/>
</dbReference>
<keyword evidence="4" id="KW-0560">Oxidoreductase</keyword>
<dbReference type="AlphaFoldDB" id="A0A1F6DJP2"/>
<protein>
    <recommendedName>
        <fullName evidence="2">superoxide dismutase</fullName>
        <ecNumber evidence="2">1.15.1.1</ecNumber>
    </recommendedName>
</protein>
<comment type="caution">
    <text evidence="6">The sequence shown here is derived from an EMBL/GenBank/DDBJ whole genome shotgun (WGS) entry which is preliminary data.</text>
</comment>
<evidence type="ECO:0000256" key="2">
    <source>
        <dbReference type="ARBA" id="ARBA00012682"/>
    </source>
</evidence>
<evidence type="ECO:0000313" key="7">
    <source>
        <dbReference type="Proteomes" id="UP000176511"/>
    </source>
</evidence>
<dbReference type="InterPro" id="IPR036314">
    <property type="entry name" value="SOD_C_sf"/>
</dbReference>
<gene>
    <name evidence="6" type="ORF">A3C87_02670</name>
</gene>
<feature type="domain" description="Manganese/iron superoxide dismutase C-terminal" evidence="5">
    <location>
        <begin position="95"/>
        <end position="192"/>
    </location>
</feature>
<dbReference type="InterPro" id="IPR036324">
    <property type="entry name" value="Mn/Fe_SOD_N_sf"/>
</dbReference>
<dbReference type="EC" id="1.15.1.1" evidence="2"/>
<evidence type="ECO:0000313" key="6">
    <source>
        <dbReference type="EMBL" id="OGG61530.1"/>
    </source>
</evidence>
<evidence type="ECO:0000256" key="4">
    <source>
        <dbReference type="ARBA" id="ARBA00023002"/>
    </source>
</evidence>
<accession>A0A1F6DJP2</accession>
<name>A0A1F6DJP2_9BACT</name>